<dbReference type="InterPro" id="IPR050884">
    <property type="entry name" value="CNP_phosphodiesterase-III"/>
</dbReference>
<dbReference type="PANTHER" id="PTHR42988:SF2">
    <property type="entry name" value="CYCLIC NUCLEOTIDE PHOSPHODIESTERASE CBUA0032-RELATED"/>
    <property type="match status" value="1"/>
</dbReference>
<evidence type="ECO:0000256" key="4">
    <source>
        <dbReference type="ARBA" id="ARBA00025742"/>
    </source>
</evidence>
<keyword evidence="3" id="KW-0408">Iron</keyword>
<evidence type="ECO:0000256" key="3">
    <source>
        <dbReference type="ARBA" id="ARBA00023004"/>
    </source>
</evidence>
<reference evidence="7" key="1">
    <citation type="journal article" date="2019" name="Int. J. Syst. Evol. Microbiol.">
        <title>The Global Catalogue of Microorganisms (GCM) 10K type strain sequencing project: providing services to taxonomists for standard genome sequencing and annotation.</title>
        <authorList>
            <consortium name="The Broad Institute Genomics Platform"/>
            <consortium name="The Broad Institute Genome Sequencing Center for Infectious Disease"/>
            <person name="Wu L."/>
            <person name="Ma J."/>
        </authorList>
    </citation>
    <scope>NUCLEOTIDE SEQUENCE [LARGE SCALE GENOMIC DNA]</scope>
    <source>
        <strain evidence="7">JCM 16902</strain>
    </source>
</reference>
<dbReference type="Proteomes" id="UP001501074">
    <property type="component" value="Unassembled WGS sequence"/>
</dbReference>
<evidence type="ECO:0000313" key="7">
    <source>
        <dbReference type="Proteomes" id="UP001501074"/>
    </source>
</evidence>
<dbReference type="Gene3D" id="3.60.21.10">
    <property type="match status" value="1"/>
</dbReference>
<organism evidence="6 7">
    <name type="scientific">Kineosporia mesophila</name>
    <dbReference type="NCBI Taxonomy" id="566012"/>
    <lineage>
        <taxon>Bacteria</taxon>
        <taxon>Bacillati</taxon>
        <taxon>Actinomycetota</taxon>
        <taxon>Actinomycetes</taxon>
        <taxon>Kineosporiales</taxon>
        <taxon>Kineosporiaceae</taxon>
        <taxon>Kineosporia</taxon>
    </lineage>
</organism>
<keyword evidence="7" id="KW-1185">Reference proteome</keyword>
<dbReference type="Pfam" id="PF00149">
    <property type="entry name" value="Metallophos"/>
    <property type="match status" value="1"/>
</dbReference>
<keyword evidence="2" id="KW-0378">Hydrolase</keyword>
<dbReference type="PANTHER" id="PTHR42988">
    <property type="entry name" value="PHOSPHOHYDROLASE"/>
    <property type="match status" value="1"/>
</dbReference>
<name>A0ABP6YWE7_9ACTN</name>
<comment type="caution">
    <text evidence="6">The sequence shown here is derived from an EMBL/GenBank/DDBJ whole genome shotgun (WGS) entry which is preliminary data.</text>
</comment>
<accession>A0ABP6YWE7</accession>
<sequence length="276" mass="29628">MVINRDTCEIGQASAGAPALCPVCVPRHDFLVITFAHLSDLHIDLGERATDRARRLIDAVRPMAGLDAVLVTGDIADHGTPQEYAVVRDLLARFEVPVLTLPGNHDVREHFGPALLARPSPKHELNQAIAVGDTDFLLCDSTIPGQSGGELSGPTLEWLKSALADRDPDRRALIAFHHPPAVLHIPGVDRIRQIGEMRLAGIVSAHPEVAALLCGHAHTGFVTTFAGRPLVGAPGCVSTSRLPVEQRGSYELDSPPGYALHVLDDDGRLVTHFRAL</sequence>
<evidence type="ECO:0000313" key="6">
    <source>
        <dbReference type="EMBL" id="GAA3592908.1"/>
    </source>
</evidence>
<feature type="domain" description="Calcineurin-like phosphoesterase" evidence="5">
    <location>
        <begin position="34"/>
        <end position="219"/>
    </location>
</feature>
<comment type="similarity">
    <text evidence="4">Belongs to the cyclic nucleotide phosphodiesterase class-III family.</text>
</comment>
<evidence type="ECO:0000256" key="1">
    <source>
        <dbReference type="ARBA" id="ARBA00022723"/>
    </source>
</evidence>
<evidence type="ECO:0000256" key="2">
    <source>
        <dbReference type="ARBA" id="ARBA00022801"/>
    </source>
</evidence>
<protein>
    <submittedName>
        <fullName evidence="6">Metallophosphoesterase</fullName>
    </submittedName>
</protein>
<dbReference type="InterPro" id="IPR004843">
    <property type="entry name" value="Calcineurin-like_PHP"/>
</dbReference>
<keyword evidence="1" id="KW-0479">Metal-binding</keyword>
<gene>
    <name evidence="6" type="ORF">GCM10022223_04580</name>
</gene>
<dbReference type="SUPFAM" id="SSF56300">
    <property type="entry name" value="Metallo-dependent phosphatases"/>
    <property type="match status" value="1"/>
</dbReference>
<proteinExistence type="inferred from homology"/>
<evidence type="ECO:0000259" key="5">
    <source>
        <dbReference type="Pfam" id="PF00149"/>
    </source>
</evidence>
<dbReference type="InterPro" id="IPR029052">
    <property type="entry name" value="Metallo-depent_PP-like"/>
</dbReference>
<dbReference type="EMBL" id="BAAAZO010000001">
    <property type="protein sequence ID" value="GAA3592908.1"/>
    <property type="molecule type" value="Genomic_DNA"/>
</dbReference>